<proteinExistence type="predicted"/>
<dbReference type="InterPro" id="IPR003945">
    <property type="entry name" value="NU5C-like"/>
</dbReference>
<comment type="function">
    <text evidence="1">Core subunit of the mitochondrial membrane respiratory chain NADH dehydrogenase (Complex I) that is believed to belong to the minimal assembly required for catalysis. Complex I functions in the transfer of electrons from NADH to the respiratory chain. The immediate electron acceptor for the enzyme is believed to be ubiquinone.</text>
</comment>
<reference evidence="11" key="1">
    <citation type="submission" date="2013-07" db="EMBL/GenBank/DDBJ databases">
        <title>The comparative mitochondrial genomes from Braconidae subfamilies and the phylogeny of the Hymenoptera.</title>
        <authorList>
            <person name="Li Q."/>
            <person name="Wei S.J."/>
            <person name="Chen X.X."/>
        </authorList>
    </citation>
    <scope>NUCLEOTIDE SEQUENCE</scope>
</reference>
<keyword evidence="11" id="KW-0496">Mitochondrion</keyword>
<dbReference type="PANTHER" id="PTHR42829:SF2">
    <property type="entry name" value="NADH-UBIQUINONE OXIDOREDUCTASE CHAIN 5"/>
    <property type="match status" value="1"/>
</dbReference>
<feature type="transmembrane region" description="Helical" evidence="9">
    <location>
        <begin position="207"/>
        <end position="227"/>
    </location>
</feature>
<evidence type="ECO:0000256" key="1">
    <source>
        <dbReference type="ARBA" id="ARBA00003257"/>
    </source>
</evidence>
<feature type="transmembrane region" description="Helical" evidence="9">
    <location>
        <begin position="81"/>
        <end position="101"/>
    </location>
</feature>
<dbReference type="PANTHER" id="PTHR42829">
    <property type="entry name" value="NADH-UBIQUINONE OXIDOREDUCTASE CHAIN 5"/>
    <property type="match status" value="1"/>
</dbReference>
<feature type="transmembrane region" description="Helical" evidence="9">
    <location>
        <begin position="366"/>
        <end position="391"/>
    </location>
</feature>
<evidence type="ECO:0000256" key="2">
    <source>
        <dbReference type="ARBA" id="ARBA00004141"/>
    </source>
</evidence>
<evidence type="ECO:0000256" key="5">
    <source>
        <dbReference type="ARBA" id="ARBA00022989"/>
    </source>
</evidence>
<protein>
    <recommendedName>
        <fullName evidence="3">NADH:ubiquinone reductase (H(+)-translocating)</fullName>
        <ecNumber evidence="3">7.1.1.2</ecNumber>
    </recommendedName>
    <alternativeName>
        <fullName evidence="7">NADH dehydrogenase subunit 5</fullName>
    </alternativeName>
</protein>
<dbReference type="AlphaFoldDB" id="A0A0A6ZL86"/>
<dbReference type="GO" id="GO:0008137">
    <property type="term" value="F:NADH dehydrogenase (ubiquinone) activity"/>
    <property type="evidence" value="ECO:0007669"/>
    <property type="project" value="UniProtKB-EC"/>
</dbReference>
<gene>
    <name evidence="11" type="primary">ND5</name>
</gene>
<comment type="catalytic activity">
    <reaction evidence="8">
        <text>a ubiquinone + NADH + 5 H(+)(in) = a ubiquinol + NAD(+) + 4 H(+)(out)</text>
        <dbReference type="Rhea" id="RHEA:29091"/>
        <dbReference type="Rhea" id="RHEA-COMP:9565"/>
        <dbReference type="Rhea" id="RHEA-COMP:9566"/>
        <dbReference type="ChEBI" id="CHEBI:15378"/>
        <dbReference type="ChEBI" id="CHEBI:16389"/>
        <dbReference type="ChEBI" id="CHEBI:17976"/>
        <dbReference type="ChEBI" id="CHEBI:57540"/>
        <dbReference type="ChEBI" id="CHEBI:57945"/>
        <dbReference type="EC" id="7.1.1.2"/>
    </reaction>
</comment>
<evidence type="ECO:0000256" key="9">
    <source>
        <dbReference type="SAM" id="Phobius"/>
    </source>
</evidence>
<keyword evidence="6 9" id="KW-0472">Membrane</keyword>
<dbReference type="GO" id="GO:0003954">
    <property type="term" value="F:NADH dehydrogenase activity"/>
    <property type="evidence" value="ECO:0007669"/>
    <property type="project" value="TreeGrafter"/>
</dbReference>
<dbReference type="GO" id="GO:0042773">
    <property type="term" value="P:ATP synthesis coupled electron transport"/>
    <property type="evidence" value="ECO:0007669"/>
    <property type="project" value="InterPro"/>
</dbReference>
<feature type="transmembrane region" description="Helical" evidence="9">
    <location>
        <begin position="147"/>
        <end position="167"/>
    </location>
</feature>
<comment type="subcellular location">
    <subcellularLocation>
        <location evidence="2">Membrane</location>
        <topology evidence="2">Multi-pass membrane protein</topology>
    </subcellularLocation>
</comment>
<dbReference type="Pfam" id="PF00361">
    <property type="entry name" value="Proton_antipo_M"/>
    <property type="match status" value="1"/>
</dbReference>
<feature type="transmembrane region" description="Helical" evidence="9">
    <location>
        <begin position="7"/>
        <end position="26"/>
    </location>
</feature>
<feature type="transmembrane region" description="Helical" evidence="9">
    <location>
        <begin position="173"/>
        <end position="195"/>
    </location>
</feature>
<evidence type="ECO:0000256" key="8">
    <source>
        <dbReference type="ARBA" id="ARBA00049551"/>
    </source>
</evidence>
<evidence type="ECO:0000256" key="6">
    <source>
        <dbReference type="ARBA" id="ARBA00023136"/>
    </source>
</evidence>
<evidence type="ECO:0000313" key="11">
    <source>
        <dbReference type="EMBL" id="AHA52566.1"/>
    </source>
</evidence>
<dbReference type="GO" id="GO:0015990">
    <property type="term" value="P:electron transport coupled proton transport"/>
    <property type="evidence" value="ECO:0007669"/>
    <property type="project" value="TreeGrafter"/>
</dbReference>
<evidence type="ECO:0000256" key="4">
    <source>
        <dbReference type="ARBA" id="ARBA00022692"/>
    </source>
</evidence>
<evidence type="ECO:0000256" key="7">
    <source>
        <dbReference type="ARBA" id="ARBA00031027"/>
    </source>
</evidence>
<sequence length="530" mass="63432">MYFFISIYMFFFALFLLMIFLMILIKKLNLFIYWTIMTLNSSNMEFIIYIDYIMCIFFFVILFITSMILIYSMEYMINDFFLNRFMLLIIIFMFSMLFMIISPNMLSILLGWDGLGLSSYCLIMYYQNMKSLNSSTITILMNRIGDIFLIISSSLMIKYGSWNMMFFKEMNSFMYLFIIFIFITKSAQLPFMSWLPMAMAAPTPVSALVHSSTLVTAGVYLMLRFLNLLNNNFLNIMLLLSLLTMLYAGVSALFEFDLKKIIAYSTLSQLSLMFMTLSLKMKEITFFHLINHAMFKSMMFLCAGIIIHNYFNIQDIRNLNMIYLNMPIVSIILNFSIFSLMGIPFLTGFYSKDLMIEMFLMSKNNLFTMILMFKCMMLTFLYSIRMIYYLNMKKITNIYMNIYNLNNLMNKSIYFLFIMTIIFGSLMNMIMFNSIYLINLSLNNKMLIYLILLFSFILFFLFIYQKMKTNSMMLLYMFFNSLWFFNNQMKNMKLNLLNFNNMNYFNENLWIEYFSSKKLIYLFMNMLKKN</sequence>
<feature type="transmembrane region" description="Helical" evidence="9">
    <location>
        <begin position="233"/>
        <end position="254"/>
    </location>
</feature>
<feature type="transmembrane region" description="Helical" evidence="9">
    <location>
        <begin position="412"/>
        <end position="440"/>
    </location>
</feature>
<geneLocation type="mitochondrion" evidence="11"/>
<feature type="transmembrane region" description="Helical" evidence="9">
    <location>
        <begin position="323"/>
        <end position="346"/>
    </location>
</feature>
<dbReference type="GO" id="GO:0016020">
    <property type="term" value="C:membrane"/>
    <property type="evidence" value="ECO:0007669"/>
    <property type="project" value="UniProtKB-SubCell"/>
</dbReference>
<evidence type="ECO:0000259" key="10">
    <source>
        <dbReference type="Pfam" id="PF00361"/>
    </source>
</evidence>
<dbReference type="EMBL" id="KF385876">
    <property type="protein sequence ID" value="AHA52566.1"/>
    <property type="molecule type" value="Genomic_DNA"/>
</dbReference>
<name>A0A0A6ZL86_9HYME</name>
<feature type="transmembrane region" description="Helical" evidence="9">
    <location>
        <begin position="446"/>
        <end position="464"/>
    </location>
</feature>
<organism evidence="11">
    <name type="scientific">Pselaphanus sp. QL-2013</name>
    <dbReference type="NCBI Taxonomy" id="1421598"/>
    <lineage>
        <taxon>Eukaryota</taxon>
        <taxon>Metazoa</taxon>
        <taxon>Ecdysozoa</taxon>
        <taxon>Arthropoda</taxon>
        <taxon>Hexapoda</taxon>
        <taxon>Insecta</taxon>
        <taxon>Pterygota</taxon>
        <taxon>Neoptera</taxon>
        <taxon>Endopterygota</taxon>
        <taxon>Hymenoptera</taxon>
        <taxon>Apocrita</taxon>
        <taxon>Ichneumonoidea</taxon>
        <taxon>Braconidae</taxon>
        <taxon>Pselaphaninae</taxon>
        <taxon>Pselaphanus</taxon>
    </lineage>
</organism>
<feature type="transmembrane region" description="Helical" evidence="9">
    <location>
        <begin position="293"/>
        <end position="311"/>
    </location>
</feature>
<dbReference type="EC" id="7.1.1.2" evidence="3"/>
<accession>A0A0A6ZL86</accession>
<dbReference type="PRINTS" id="PR01434">
    <property type="entry name" value="NADHDHGNASE5"/>
</dbReference>
<keyword evidence="5 9" id="KW-1133">Transmembrane helix</keyword>
<feature type="transmembrane region" description="Helical" evidence="9">
    <location>
        <begin position="46"/>
        <end position="69"/>
    </location>
</feature>
<keyword evidence="4 9" id="KW-0812">Transmembrane</keyword>
<feature type="domain" description="NADH:quinone oxidoreductase/Mrp antiporter transmembrane" evidence="10">
    <location>
        <begin position="102"/>
        <end position="374"/>
    </location>
</feature>
<evidence type="ECO:0000256" key="3">
    <source>
        <dbReference type="ARBA" id="ARBA00012944"/>
    </source>
</evidence>
<dbReference type="InterPro" id="IPR001750">
    <property type="entry name" value="ND/Mrp_TM"/>
</dbReference>